<reference evidence="1" key="1">
    <citation type="submission" date="2020-05" db="EMBL/GenBank/DDBJ databases">
        <title>WGS assembly of Panicum virgatum.</title>
        <authorList>
            <person name="Lovell J.T."/>
            <person name="Jenkins J."/>
            <person name="Shu S."/>
            <person name="Juenger T.E."/>
            <person name="Schmutz J."/>
        </authorList>
    </citation>
    <scope>NUCLEOTIDE SEQUENCE</scope>
    <source>
        <strain evidence="1">AP13</strain>
    </source>
</reference>
<organism evidence="1 2">
    <name type="scientific">Panicum virgatum</name>
    <name type="common">Blackwell switchgrass</name>
    <dbReference type="NCBI Taxonomy" id="38727"/>
    <lineage>
        <taxon>Eukaryota</taxon>
        <taxon>Viridiplantae</taxon>
        <taxon>Streptophyta</taxon>
        <taxon>Embryophyta</taxon>
        <taxon>Tracheophyta</taxon>
        <taxon>Spermatophyta</taxon>
        <taxon>Magnoliopsida</taxon>
        <taxon>Liliopsida</taxon>
        <taxon>Poales</taxon>
        <taxon>Poaceae</taxon>
        <taxon>PACMAD clade</taxon>
        <taxon>Panicoideae</taxon>
        <taxon>Panicodae</taxon>
        <taxon>Paniceae</taxon>
        <taxon>Panicinae</taxon>
        <taxon>Panicum</taxon>
        <taxon>Panicum sect. Hiantes</taxon>
    </lineage>
</organism>
<sequence length="114" mass="13620">MDYVATRYKDPELFGSSSSMVRNEKARRYLSSMRKKDSVPFSQKIPNADLLALKILEKLLAFDPKDVQLQKRVEREPSCQPIKKVEFDFEHKRMSKEEIRELIFRRNWNITHNC</sequence>
<keyword evidence="2" id="KW-1185">Reference proteome</keyword>
<evidence type="ECO:0000313" key="1">
    <source>
        <dbReference type="EMBL" id="KAG2583260.1"/>
    </source>
</evidence>
<dbReference type="AlphaFoldDB" id="A0A8T0RDX6"/>
<dbReference type="EMBL" id="CM029047">
    <property type="protein sequence ID" value="KAG2583261.1"/>
    <property type="molecule type" value="Genomic_DNA"/>
</dbReference>
<protein>
    <submittedName>
        <fullName evidence="1">Uncharacterized protein</fullName>
    </submittedName>
</protein>
<dbReference type="Gene3D" id="1.10.510.10">
    <property type="entry name" value="Transferase(Phosphotransferase) domain 1"/>
    <property type="match status" value="1"/>
</dbReference>
<evidence type="ECO:0000313" key="2">
    <source>
        <dbReference type="Proteomes" id="UP000823388"/>
    </source>
</evidence>
<proteinExistence type="predicted"/>
<name>A0A8T0RDX6_PANVG</name>
<dbReference type="EMBL" id="CM029047">
    <property type="protein sequence ID" value="KAG2583260.1"/>
    <property type="molecule type" value="Genomic_DNA"/>
</dbReference>
<dbReference type="Proteomes" id="UP000823388">
    <property type="component" value="Chromosome 6K"/>
</dbReference>
<comment type="caution">
    <text evidence="1">The sequence shown here is derived from an EMBL/GenBank/DDBJ whole genome shotgun (WGS) entry which is preliminary data.</text>
</comment>
<dbReference type="Gene3D" id="3.30.200.20">
    <property type="entry name" value="Phosphorylase Kinase, domain 1"/>
    <property type="match status" value="1"/>
</dbReference>
<gene>
    <name evidence="1" type="ORF">PVAP13_6KG152006</name>
</gene>
<accession>A0A8T0RDX6</accession>